<evidence type="ECO:0000313" key="2">
    <source>
        <dbReference type="Proteomes" id="UP001206692"/>
    </source>
</evidence>
<evidence type="ECO:0000313" key="1">
    <source>
        <dbReference type="EMBL" id="MCQ5341421.1"/>
    </source>
</evidence>
<dbReference type="EMBL" id="JANGEW010000001">
    <property type="protein sequence ID" value="MCQ5341421.1"/>
    <property type="molecule type" value="Genomic_DNA"/>
</dbReference>
<comment type="caution">
    <text evidence="1">The sequence shown here is derived from an EMBL/GenBank/DDBJ whole genome shotgun (WGS) entry which is preliminary data.</text>
</comment>
<reference evidence="1 2" key="1">
    <citation type="submission" date="2022-06" db="EMBL/GenBank/DDBJ databases">
        <title>Isolation of gut microbiota from human fecal samples.</title>
        <authorList>
            <person name="Pamer E.G."/>
            <person name="Barat B."/>
            <person name="Waligurski E."/>
            <person name="Medina S."/>
            <person name="Paddock L."/>
            <person name="Mostad J."/>
        </authorList>
    </citation>
    <scope>NUCLEOTIDE SEQUENCE [LARGE SCALE GENOMIC DNA]</scope>
    <source>
        <strain evidence="1 2">DFI.1.1</strain>
    </source>
</reference>
<organism evidence="1 2">
    <name type="scientific">Megasphaera massiliensis</name>
    <dbReference type="NCBI Taxonomy" id="1232428"/>
    <lineage>
        <taxon>Bacteria</taxon>
        <taxon>Bacillati</taxon>
        <taxon>Bacillota</taxon>
        <taxon>Negativicutes</taxon>
        <taxon>Veillonellales</taxon>
        <taxon>Veillonellaceae</taxon>
        <taxon>Megasphaera</taxon>
    </lineage>
</organism>
<gene>
    <name evidence="1" type="ORF">NE675_00020</name>
</gene>
<keyword evidence="2" id="KW-1185">Reference proteome</keyword>
<proteinExistence type="predicted"/>
<name>A0ABT1SNI7_9FIRM</name>
<protein>
    <submittedName>
        <fullName evidence="1">Uncharacterized protein</fullName>
    </submittedName>
</protein>
<sequence>MMVLKFYFIPNMEKFTALVAACRGRVLVRREEAFQNLKGDDDALAFVKEKTDRGRGVEIHLNDTRDYASLVHFMVGACLYD</sequence>
<dbReference type="RefSeq" id="WP_154253877.1">
    <property type="nucleotide sequence ID" value="NZ_JAJCIO010000001.1"/>
</dbReference>
<accession>A0ABT1SNI7</accession>
<dbReference type="Proteomes" id="UP001206692">
    <property type="component" value="Unassembled WGS sequence"/>
</dbReference>